<name>A0A9Q5Z9Z9_NOSLI</name>
<dbReference type="Proteomes" id="UP000222310">
    <property type="component" value="Unassembled WGS sequence"/>
</dbReference>
<evidence type="ECO:0000313" key="1">
    <source>
        <dbReference type="EMBL" id="PHK01760.1"/>
    </source>
</evidence>
<comment type="caution">
    <text evidence="1">The sequence shown here is derived from an EMBL/GenBank/DDBJ whole genome shotgun (WGS) entry which is preliminary data.</text>
</comment>
<dbReference type="AlphaFoldDB" id="A0A9Q5Z9Z9"/>
<dbReference type="RefSeq" id="WP_099070424.1">
    <property type="nucleotide sequence ID" value="NZ_LAHD01000065.1"/>
</dbReference>
<evidence type="ECO:0000313" key="2">
    <source>
        <dbReference type="Proteomes" id="UP000222310"/>
    </source>
</evidence>
<protein>
    <submittedName>
        <fullName evidence="1">Uncharacterized protein</fullName>
    </submittedName>
</protein>
<reference evidence="1 2" key="1">
    <citation type="submission" date="2015-02" db="EMBL/GenBank/DDBJ databases">
        <title>Nostoc linckia genome annotation.</title>
        <authorList>
            <person name="Zhou Z."/>
        </authorList>
    </citation>
    <scope>NUCLEOTIDE SEQUENCE [LARGE SCALE GENOMIC DNA]</scope>
    <source>
        <strain evidence="2">z8</strain>
    </source>
</reference>
<organism evidence="1 2">
    <name type="scientific">Nostoc linckia z8</name>
    <dbReference type="NCBI Taxonomy" id="1628746"/>
    <lineage>
        <taxon>Bacteria</taxon>
        <taxon>Bacillati</taxon>
        <taxon>Cyanobacteriota</taxon>
        <taxon>Cyanophyceae</taxon>
        <taxon>Nostocales</taxon>
        <taxon>Nostocaceae</taxon>
        <taxon>Nostoc</taxon>
    </lineage>
</organism>
<proteinExistence type="predicted"/>
<sequence>MTPEEEIRAAIIVTPEMIAFVSAQINYAAEQLGKQSSNFVEFVHSIDPRLKRHEAMLLTAAFLENLPGLCQDSPEVINSLRHNADFLIKGRNEKTQN</sequence>
<gene>
    <name evidence="1" type="ORF">VF08_21105</name>
</gene>
<dbReference type="GeneID" id="57094641"/>
<accession>A0A9Q5Z9Z9</accession>
<dbReference type="EMBL" id="LAHD01000065">
    <property type="protein sequence ID" value="PHK01760.1"/>
    <property type="molecule type" value="Genomic_DNA"/>
</dbReference>